<dbReference type="AlphaFoldDB" id="A0A245ZV63"/>
<dbReference type="Pfam" id="PF00903">
    <property type="entry name" value="Glyoxalase"/>
    <property type="match status" value="1"/>
</dbReference>
<organism evidence="2 3">
    <name type="scientific">Sphingomonas dokdonensis</name>
    <dbReference type="NCBI Taxonomy" id="344880"/>
    <lineage>
        <taxon>Bacteria</taxon>
        <taxon>Pseudomonadati</taxon>
        <taxon>Pseudomonadota</taxon>
        <taxon>Alphaproteobacteria</taxon>
        <taxon>Sphingomonadales</taxon>
        <taxon>Sphingomonadaceae</taxon>
        <taxon>Sphingomonas</taxon>
    </lineage>
</organism>
<dbReference type="InterPro" id="IPR029068">
    <property type="entry name" value="Glyas_Bleomycin-R_OHBP_Dase"/>
</dbReference>
<dbReference type="RefSeq" id="WP_245829007.1">
    <property type="nucleotide sequence ID" value="NZ_NBBI01000001.1"/>
</dbReference>
<proteinExistence type="predicted"/>
<dbReference type="InterPro" id="IPR004360">
    <property type="entry name" value="Glyas_Fos-R_dOase_dom"/>
</dbReference>
<dbReference type="Gene3D" id="3.10.180.10">
    <property type="entry name" value="2,3-Dihydroxybiphenyl 1,2-Dioxygenase, domain 1"/>
    <property type="match status" value="1"/>
</dbReference>
<sequence length="67" mass="7156">MSAAPPKPRFLSVDHISWTVPDLDAAVAFYRDVIGAEELFRMGPMDAALVEPAAEVEIEAIAVVSAT</sequence>
<protein>
    <recommendedName>
        <fullName evidence="1">VOC domain-containing protein</fullName>
    </recommendedName>
</protein>
<dbReference type="PROSITE" id="PS51819">
    <property type="entry name" value="VOC"/>
    <property type="match status" value="1"/>
</dbReference>
<dbReference type="EMBL" id="NBBI01000001">
    <property type="protein sequence ID" value="OWK33618.1"/>
    <property type="molecule type" value="Genomic_DNA"/>
</dbReference>
<comment type="caution">
    <text evidence="2">The sequence shown here is derived from an EMBL/GenBank/DDBJ whole genome shotgun (WGS) entry which is preliminary data.</text>
</comment>
<feature type="domain" description="VOC" evidence="1">
    <location>
        <begin position="12"/>
        <end position="67"/>
    </location>
</feature>
<dbReference type="InterPro" id="IPR037523">
    <property type="entry name" value="VOC_core"/>
</dbReference>
<keyword evidence="3" id="KW-1185">Reference proteome</keyword>
<evidence type="ECO:0000259" key="1">
    <source>
        <dbReference type="PROSITE" id="PS51819"/>
    </source>
</evidence>
<gene>
    <name evidence="2" type="ORF">SPDO_04990</name>
</gene>
<name>A0A245ZV63_9SPHN</name>
<evidence type="ECO:0000313" key="3">
    <source>
        <dbReference type="Proteomes" id="UP000197290"/>
    </source>
</evidence>
<reference evidence="2 3" key="1">
    <citation type="submission" date="2017-03" db="EMBL/GenBank/DDBJ databases">
        <title>Genome sequence of Sphingomonas dokdonensis DSM 21029.</title>
        <authorList>
            <person name="Poehlein A."/>
            <person name="Wuebbeler J.H."/>
            <person name="Steinbuechel A."/>
            <person name="Daniel R."/>
        </authorList>
    </citation>
    <scope>NUCLEOTIDE SEQUENCE [LARGE SCALE GENOMIC DNA]</scope>
    <source>
        <strain evidence="2 3">DSM 21029</strain>
    </source>
</reference>
<dbReference type="Proteomes" id="UP000197290">
    <property type="component" value="Unassembled WGS sequence"/>
</dbReference>
<evidence type="ECO:0000313" key="2">
    <source>
        <dbReference type="EMBL" id="OWK33618.1"/>
    </source>
</evidence>
<accession>A0A245ZV63</accession>
<dbReference type="SUPFAM" id="SSF54593">
    <property type="entry name" value="Glyoxalase/Bleomycin resistance protein/Dihydroxybiphenyl dioxygenase"/>
    <property type="match status" value="1"/>
</dbReference>